<sequence length="422" mass="48138">MRENLRVIVFSWEYPPLSVGGLAQHVFDLTIAMAKQGDDIHVITRGNPGMPEYERVKGVHVYRVNPFRVSSTDFVTWVMQLNMAMIERAIPLMGKLGQVDIVHAHDWLVAYAAKVCKHAYKIPLIATIHATEWGRHNGLHNDVQRHISDIEWWLTYESWRVICCSHYMQGQLKHIFQLPDDKLKIIPNGVDPENFKYDPRASALVKREHYASQEEKIVYYVGRLVPEKGVQVLLEAIPKILHYHPNTKFVIAGKGSFEGELKYKAACLGVDNRVYFTGYVNDVTRNCLYHYADVAVFPSLYEPFGIVALEAMAARTPVVVSDTGGLGEIIHHGVNGMKAYTGNANSLADSILHCLLDPDSARKMQERAYRDVIEKYNWESIARETKKVYQEVIEADQRAPWKNQQEKGKLLGRVVRLAAHYQ</sequence>
<name>A0A1M4YSF0_9FIRM</name>
<dbReference type="GO" id="GO:0016757">
    <property type="term" value="F:glycosyltransferase activity"/>
    <property type="evidence" value="ECO:0007669"/>
    <property type="project" value="InterPro"/>
</dbReference>
<evidence type="ECO:0000313" key="4">
    <source>
        <dbReference type="Proteomes" id="UP000184148"/>
    </source>
</evidence>
<proteinExistence type="predicted"/>
<dbReference type="OrthoDB" id="9795068at2"/>
<reference evidence="4" key="1">
    <citation type="submission" date="2016-11" db="EMBL/GenBank/DDBJ databases">
        <authorList>
            <person name="Varghese N."/>
            <person name="Submissions S."/>
        </authorList>
    </citation>
    <scope>NUCLEOTIDE SEQUENCE [LARGE SCALE GENOMIC DNA]</scope>
    <source>
        <strain evidence="4">DSM 12395</strain>
    </source>
</reference>
<dbReference type="STRING" id="1121429.SAMN02745133_01793"/>
<gene>
    <name evidence="3" type="ORF">SAMN02745133_01793</name>
</gene>
<dbReference type="Pfam" id="PF13439">
    <property type="entry name" value="Glyco_transf_4"/>
    <property type="match status" value="1"/>
</dbReference>
<evidence type="ECO:0000259" key="2">
    <source>
        <dbReference type="Pfam" id="PF13439"/>
    </source>
</evidence>
<dbReference type="InterPro" id="IPR028098">
    <property type="entry name" value="Glyco_trans_4-like_N"/>
</dbReference>
<dbReference type="InterPro" id="IPR001296">
    <property type="entry name" value="Glyco_trans_1"/>
</dbReference>
<organism evidence="3 4">
    <name type="scientific">Desulforamulus putei DSM 12395</name>
    <dbReference type="NCBI Taxonomy" id="1121429"/>
    <lineage>
        <taxon>Bacteria</taxon>
        <taxon>Bacillati</taxon>
        <taxon>Bacillota</taxon>
        <taxon>Clostridia</taxon>
        <taxon>Eubacteriales</taxon>
        <taxon>Peptococcaceae</taxon>
        <taxon>Desulforamulus</taxon>
    </lineage>
</organism>
<dbReference type="RefSeq" id="WP_143157030.1">
    <property type="nucleotide sequence ID" value="NZ_FQUY01000011.1"/>
</dbReference>
<protein>
    <submittedName>
        <fullName evidence="3">Glycogen(Starch) synthase</fullName>
    </submittedName>
</protein>
<evidence type="ECO:0000259" key="1">
    <source>
        <dbReference type="Pfam" id="PF00534"/>
    </source>
</evidence>
<dbReference type="CDD" id="cd03801">
    <property type="entry name" value="GT4_PimA-like"/>
    <property type="match status" value="1"/>
</dbReference>
<accession>A0A1M4YSF0</accession>
<dbReference type="PANTHER" id="PTHR45947">
    <property type="entry name" value="SULFOQUINOVOSYL TRANSFERASE SQD2"/>
    <property type="match status" value="1"/>
</dbReference>
<feature type="domain" description="Glycosyltransferase subfamily 4-like N-terminal" evidence="2">
    <location>
        <begin position="19"/>
        <end position="193"/>
    </location>
</feature>
<keyword evidence="4" id="KW-1185">Reference proteome</keyword>
<dbReference type="PANTHER" id="PTHR45947:SF3">
    <property type="entry name" value="SULFOQUINOVOSYL TRANSFERASE SQD2"/>
    <property type="match status" value="1"/>
</dbReference>
<dbReference type="Pfam" id="PF00534">
    <property type="entry name" value="Glycos_transf_1"/>
    <property type="match status" value="1"/>
</dbReference>
<dbReference type="AlphaFoldDB" id="A0A1M4YSF0"/>
<feature type="domain" description="Glycosyl transferase family 1" evidence="1">
    <location>
        <begin position="209"/>
        <end position="370"/>
    </location>
</feature>
<dbReference type="EMBL" id="FQUY01000011">
    <property type="protein sequence ID" value="SHF08643.1"/>
    <property type="molecule type" value="Genomic_DNA"/>
</dbReference>
<dbReference type="SUPFAM" id="SSF53756">
    <property type="entry name" value="UDP-Glycosyltransferase/glycogen phosphorylase"/>
    <property type="match status" value="1"/>
</dbReference>
<dbReference type="Gene3D" id="3.40.50.2000">
    <property type="entry name" value="Glycogen Phosphorylase B"/>
    <property type="match status" value="2"/>
</dbReference>
<dbReference type="Proteomes" id="UP000184148">
    <property type="component" value="Unassembled WGS sequence"/>
</dbReference>
<dbReference type="InterPro" id="IPR050194">
    <property type="entry name" value="Glycosyltransferase_grp1"/>
</dbReference>
<evidence type="ECO:0000313" key="3">
    <source>
        <dbReference type="EMBL" id="SHF08643.1"/>
    </source>
</evidence>